<dbReference type="Gene3D" id="3.10.180.10">
    <property type="entry name" value="2,3-Dihydroxybiphenyl 1,2-Dioxygenase, domain 1"/>
    <property type="match status" value="1"/>
</dbReference>
<proteinExistence type="predicted"/>
<gene>
    <name evidence="2" type="ORF">DTL42_00565</name>
</gene>
<accession>A0A368KYR2</accession>
<protein>
    <submittedName>
        <fullName evidence="2">VOC family protein</fullName>
    </submittedName>
</protein>
<organism evidence="2 3">
    <name type="scientific">Bremerella cremea</name>
    <dbReference type="NCBI Taxonomy" id="1031537"/>
    <lineage>
        <taxon>Bacteria</taxon>
        <taxon>Pseudomonadati</taxon>
        <taxon>Planctomycetota</taxon>
        <taxon>Planctomycetia</taxon>
        <taxon>Pirellulales</taxon>
        <taxon>Pirellulaceae</taxon>
        <taxon>Bremerella</taxon>
    </lineage>
</organism>
<dbReference type="OrthoDB" id="9806473at2"/>
<dbReference type="AlphaFoldDB" id="A0A368KYR2"/>
<name>A0A368KYR2_9BACT</name>
<dbReference type="PIRSF" id="PIRSF021700">
    <property type="entry name" value="3_dmu_93_MTrfase"/>
    <property type="match status" value="1"/>
</dbReference>
<comment type="caution">
    <text evidence="2">The sequence shown here is derived from an EMBL/GenBank/DDBJ whole genome shotgun (WGS) entry which is preliminary data.</text>
</comment>
<feature type="domain" description="PhnB-like" evidence="1">
    <location>
        <begin position="6"/>
        <end position="114"/>
    </location>
</feature>
<dbReference type="PANTHER" id="PTHR33990">
    <property type="entry name" value="PROTEIN YJDN-RELATED"/>
    <property type="match status" value="1"/>
</dbReference>
<dbReference type="InterPro" id="IPR009725">
    <property type="entry name" value="3_dmu_93_MTrfase"/>
</dbReference>
<evidence type="ECO:0000313" key="2">
    <source>
        <dbReference type="EMBL" id="RCS55917.1"/>
    </source>
</evidence>
<dbReference type="InterPro" id="IPR028973">
    <property type="entry name" value="PhnB-like"/>
</dbReference>
<dbReference type="InterPro" id="IPR029068">
    <property type="entry name" value="Glyas_Bleomycin-R_OHBP_Dase"/>
</dbReference>
<dbReference type="Pfam" id="PF06983">
    <property type="entry name" value="3-dmu-9_3-mt"/>
    <property type="match status" value="1"/>
</dbReference>
<evidence type="ECO:0000313" key="3">
    <source>
        <dbReference type="Proteomes" id="UP000253562"/>
    </source>
</evidence>
<sequence length="157" mass="17324">MQFQNKITPFLSFPNEAEEAANFYVSLLPGSQIVRTLRNPHSGDVMTVEFELAGMTFVALNTGQDWPFSNAFSLAISCENQAEIDDLWTKLLDGGKEMACGWLSDKFGVPWQIVPAAIGPMLSDPDPKRAKRVFDAMCQMIKLDIATLQAAYDEGNG</sequence>
<reference evidence="2 3" key="1">
    <citation type="submission" date="2018-07" db="EMBL/GenBank/DDBJ databases">
        <title>Comparative genomes isolates from brazilian mangrove.</title>
        <authorList>
            <person name="De Araujo J.E."/>
            <person name="Taketani R.G."/>
            <person name="Silva M.C.P."/>
            <person name="Lourenco M.V."/>
            <person name="Oliveira V.M."/>
            <person name="Andreote F.D."/>
        </authorList>
    </citation>
    <scope>NUCLEOTIDE SEQUENCE [LARGE SCALE GENOMIC DNA]</scope>
    <source>
        <strain evidence="2 3">HEX PRIS-MGV</strain>
    </source>
</reference>
<dbReference type="SUPFAM" id="SSF54593">
    <property type="entry name" value="Glyoxalase/Bleomycin resistance protein/Dihydroxybiphenyl dioxygenase"/>
    <property type="match status" value="1"/>
</dbReference>
<dbReference type="RefSeq" id="WP_114366726.1">
    <property type="nucleotide sequence ID" value="NZ_QPEX01000006.1"/>
</dbReference>
<dbReference type="EMBL" id="QPEX01000006">
    <property type="protein sequence ID" value="RCS55917.1"/>
    <property type="molecule type" value="Genomic_DNA"/>
</dbReference>
<evidence type="ECO:0000259" key="1">
    <source>
        <dbReference type="Pfam" id="PF06983"/>
    </source>
</evidence>
<dbReference type="CDD" id="cd06588">
    <property type="entry name" value="PhnB_like"/>
    <property type="match status" value="1"/>
</dbReference>
<dbReference type="Proteomes" id="UP000253562">
    <property type="component" value="Unassembled WGS sequence"/>
</dbReference>